<dbReference type="InterPro" id="IPR020549">
    <property type="entry name" value="YbeY_CS"/>
</dbReference>
<dbReference type="Pfam" id="PF02130">
    <property type="entry name" value="YbeY"/>
    <property type="match status" value="1"/>
</dbReference>
<dbReference type="GO" id="GO:0005737">
    <property type="term" value="C:cytoplasm"/>
    <property type="evidence" value="ECO:0007669"/>
    <property type="project" value="UniProtKB-SubCell"/>
</dbReference>
<dbReference type="Proteomes" id="UP000189941">
    <property type="component" value="Unassembled WGS sequence"/>
</dbReference>
<dbReference type="GO" id="GO:0004222">
    <property type="term" value="F:metalloendopeptidase activity"/>
    <property type="evidence" value="ECO:0007669"/>
    <property type="project" value="InterPro"/>
</dbReference>
<evidence type="ECO:0000256" key="4">
    <source>
        <dbReference type="ARBA" id="ARBA00022722"/>
    </source>
</evidence>
<comment type="cofactor">
    <cofactor evidence="9">
        <name>Zn(2+)</name>
        <dbReference type="ChEBI" id="CHEBI:29105"/>
    </cofactor>
    <text evidence="9">Binds 1 zinc ion.</text>
</comment>
<evidence type="ECO:0000256" key="9">
    <source>
        <dbReference type="HAMAP-Rule" id="MF_00009"/>
    </source>
</evidence>
<dbReference type="SUPFAM" id="SSF55486">
    <property type="entry name" value="Metalloproteases ('zincins'), catalytic domain"/>
    <property type="match status" value="1"/>
</dbReference>
<dbReference type="EC" id="3.1.-.-" evidence="9"/>
<keyword evidence="2 9" id="KW-0690">Ribosome biogenesis</keyword>
<dbReference type="RefSeq" id="WP_078755284.1">
    <property type="nucleotide sequence ID" value="NZ_FUWO01000003.1"/>
</dbReference>
<evidence type="ECO:0000256" key="7">
    <source>
        <dbReference type="ARBA" id="ARBA00022801"/>
    </source>
</evidence>
<sequence length="159" mass="18196">MIIDLIDDEQYLEASHTKIIEDVIELTAKKLGLSEQSEVDISIVNNETIHQLNKQYRGIDRPTDVLSFALTEGDDDFDFTMEADDDFAAIPEHLGDIIISYQKIVEQAADYGHSFERELAFLTVHGFLHLNGYDHQTEEEEQAMFGIQNEVLEEYGLTR</sequence>
<comment type="subcellular location">
    <subcellularLocation>
        <location evidence="9">Cytoplasm</location>
    </subcellularLocation>
</comment>
<dbReference type="EMBL" id="FUWO01000003">
    <property type="protein sequence ID" value="SJZ35038.1"/>
    <property type="molecule type" value="Genomic_DNA"/>
</dbReference>
<gene>
    <name evidence="9" type="primary">ybeY</name>
    <name evidence="10" type="ORF">SAMN02746011_00442</name>
</gene>
<evidence type="ECO:0000256" key="6">
    <source>
        <dbReference type="ARBA" id="ARBA00022759"/>
    </source>
</evidence>
<protein>
    <recommendedName>
        <fullName evidence="9">Endoribonuclease YbeY</fullName>
        <ecNumber evidence="9">3.1.-.-</ecNumber>
    </recommendedName>
</protein>
<dbReference type="NCBIfam" id="TIGR00043">
    <property type="entry name" value="rRNA maturation RNase YbeY"/>
    <property type="match status" value="1"/>
</dbReference>
<name>A0A1T4JY31_9LACT</name>
<dbReference type="InterPro" id="IPR023091">
    <property type="entry name" value="MetalPrtase_cat_dom_sf_prd"/>
</dbReference>
<dbReference type="PANTHER" id="PTHR46986:SF1">
    <property type="entry name" value="ENDORIBONUCLEASE YBEY, CHLOROPLASTIC"/>
    <property type="match status" value="1"/>
</dbReference>
<keyword evidence="11" id="KW-1185">Reference proteome</keyword>
<keyword evidence="3 9" id="KW-0698">rRNA processing</keyword>
<evidence type="ECO:0000256" key="1">
    <source>
        <dbReference type="ARBA" id="ARBA00010875"/>
    </source>
</evidence>
<organism evidence="10 11">
    <name type="scientific">Globicatella sulfidifaciens DSM 15739</name>
    <dbReference type="NCBI Taxonomy" id="1121925"/>
    <lineage>
        <taxon>Bacteria</taxon>
        <taxon>Bacillati</taxon>
        <taxon>Bacillota</taxon>
        <taxon>Bacilli</taxon>
        <taxon>Lactobacillales</taxon>
        <taxon>Aerococcaceae</taxon>
        <taxon>Globicatella</taxon>
    </lineage>
</organism>
<dbReference type="Gene3D" id="3.40.390.30">
    <property type="entry name" value="Metalloproteases ('zincins'), catalytic domain"/>
    <property type="match status" value="1"/>
</dbReference>
<keyword evidence="4 9" id="KW-0540">Nuclease</keyword>
<dbReference type="AlphaFoldDB" id="A0A1T4JY31"/>
<dbReference type="OrthoDB" id="9807740at2"/>
<reference evidence="11" key="1">
    <citation type="submission" date="2017-02" db="EMBL/GenBank/DDBJ databases">
        <authorList>
            <person name="Varghese N."/>
            <person name="Submissions S."/>
        </authorList>
    </citation>
    <scope>NUCLEOTIDE SEQUENCE [LARGE SCALE GENOMIC DNA]</scope>
    <source>
        <strain evidence="11">DSM 15739</strain>
    </source>
</reference>
<keyword evidence="8 9" id="KW-0862">Zinc</keyword>
<dbReference type="GO" id="GO:0006364">
    <property type="term" value="P:rRNA processing"/>
    <property type="evidence" value="ECO:0007669"/>
    <property type="project" value="UniProtKB-UniRule"/>
</dbReference>
<dbReference type="GO" id="GO:0004521">
    <property type="term" value="F:RNA endonuclease activity"/>
    <property type="evidence" value="ECO:0007669"/>
    <property type="project" value="UniProtKB-UniRule"/>
</dbReference>
<dbReference type="PANTHER" id="PTHR46986">
    <property type="entry name" value="ENDORIBONUCLEASE YBEY, CHLOROPLASTIC"/>
    <property type="match status" value="1"/>
</dbReference>
<feature type="binding site" evidence="9">
    <location>
        <position position="125"/>
    </location>
    <ligand>
        <name>Zn(2+)</name>
        <dbReference type="ChEBI" id="CHEBI:29105"/>
        <note>catalytic</note>
    </ligand>
</feature>
<evidence type="ECO:0000256" key="2">
    <source>
        <dbReference type="ARBA" id="ARBA00022517"/>
    </source>
</evidence>
<feature type="binding site" evidence="9">
    <location>
        <position position="129"/>
    </location>
    <ligand>
        <name>Zn(2+)</name>
        <dbReference type="ChEBI" id="CHEBI:29105"/>
        <note>catalytic</note>
    </ligand>
</feature>
<dbReference type="HAMAP" id="MF_00009">
    <property type="entry name" value="Endoribonucl_YbeY"/>
    <property type="match status" value="1"/>
</dbReference>
<comment type="similarity">
    <text evidence="1 9">Belongs to the endoribonuclease YbeY family.</text>
</comment>
<dbReference type="GO" id="GO:0008270">
    <property type="term" value="F:zinc ion binding"/>
    <property type="evidence" value="ECO:0007669"/>
    <property type="project" value="UniProtKB-UniRule"/>
</dbReference>
<dbReference type="PROSITE" id="PS01306">
    <property type="entry name" value="UPF0054"/>
    <property type="match status" value="1"/>
</dbReference>
<comment type="function">
    <text evidence="9">Single strand-specific metallo-endoribonuclease involved in late-stage 70S ribosome quality control and in maturation of the 3' terminus of the 16S rRNA.</text>
</comment>
<keyword evidence="9" id="KW-0963">Cytoplasm</keyword>
<dbReference type="InterPro" id="IPR002036">
    <property type="entry name" value="YbeY"/>
</dbReference>
<proteinExistence type="inferred from homology"/>
<keyword evidence="6 9" id="KW-0255">Endonuclease</keyword>
<accession>A0A1T4JY31</accession>
<evidence type="ECO:0000256" key="3">
    <source>
        <dbReference type="ARBA" id="ARBA00022552"/>
    </source>
</evidence>
<evidence type="ECO:0000256" key="8">
    <source>
        <dbReference type="ARBA" id="ARBA00022833"/>
    </source>
</evidence>
<evidence type="ECO:0000313" key="10">
    <source>
        <dbReference type="EMBL" id="SJZ35038.1"/>
    </source>
</evidence>
<feature type="binding site" evidence="9">
    <location>
        <position position="135"/>
    </location>
    <ligand>
        <name>Zn(2+)</name>
        <dbReference type="ChEBI" id="CHEBI:29105"/>
        <note>catalytic</note>
    </ligand>
</feature>
<evidence type="ECO:0000313" key="11">
    <source>
        <dbReference type="Proteomes" id="UP000189941"/>
    </source>
</evidence>
<evidence type="ECO:0000256" key="5">
    <source>
        <dbReference type="ARBA" id="ARBA00022723"/>
    </source>
</evidence>
<keyword evidence="5 9" id="KW-0479">Metal-binding</keyword>
<keyword evidence="7 9" id="KW-0378">Hydrolase</keyword>
<dbReference type="STRING" id="1121925.SAMN02746011_00442"/>